<comment type="caution">
    <text evidence="5">The sequence shown here is derived from an EMBL/GenBank/DDBJ whole genome shotgun (WGS) entry which is preliminary data.</text>
</comment>
<reference evidence="5 6" key="1">
    <citation type="submission" date="2016-03" db="EMBL/GenBank/DDBJ databases">
        <authorList>
            <person name="Ploux O."/>
        </authorList>
    </citation>
    <scope>NUCLEOTIDE SEQUENCE [LARGE SCALE GENOMIC DNA]</scope>
    <source>
        <strain evidence="5 6">EC13</strain>
    </source>
</reference>
<dbReference type="GO" id="GO:0006310">
    <property type="term" value="P:DNA recombination"/>
    <property type="evidence" value="ECO:0007669"/>
    <property type="project" value="UniProtKB-KW"/>
</dbReference>
<dbReference type="GO" id="GO:0043590">
    <property type="term" value="C:bacterial nucleoid"/>
    <property type="evidence" value="ECO:0007669"/>
    <property type="project" value="TreeGrafter"/>
</dbReference>
<dbReference type="PANTHER" id="PTHR33991">
    <property type="entry name" value="DNA REPAIR PROTEIN RECO"/>
    <property type="match status" value="1"/>
</dbReference>
<evidence type="ECO:0000313" key="6">
    <source>
        <dbReference type="Proteomes" id="UP000075799"/>
    </source>
</evidence>
<dbReference type="Gene3D" id="2.40.50.140">
    <property type="entry name" value="Nucleic acid-binding proteins"/>
    <property type="match status" value="1"/>
</dbReference>
<dbReference type="InterPro" id="IPR003717">
    <property type="entry name" value="RecO"/>
</dbReference>
<dbReference type="SUPFAM" id="SSF57863">
    <property type="entry name" value="ArfGap/RecO-like zinc finger"/>
    <property type="match status" value="1"/>
</dbReference>
<keyword evidence="1" id="KW-0227">DNA damage</keyword>
<proteinExistence type="predicted"/>
<keyword evidence="3" id="KW-0234">DNA repair</keyword>
<organism evidence="5 6">
    <name type="scientific">Bdellovibrio bacteriovorus</name>
    <dbReference type="NCBI Taxonomy" id="959"/>
    <lineage>
        <taxon>Bacteria</taxon>
        <taxon>Pseudomonadati</taxon>
        <taxon>Bdellovibrionota</taxon>
        <taxon>Bdellovibrionia</taxon>
        <taxon>Bdellovibrionales</taxon>
        <taxon>Pseudobdellovibrionaceae</taxon>
        <taxon>Bdellovibrio</taxon>
    </lineage>
</organism>
<dbReference type="GO" id="GO:0006302">
    <property type="term" value="P:double-strand break repair"/>
    <property type="evidence" value="ECO:0007669"/>
    <property type="project" value="TreeGrafter"/>
</dbReference>
<dbReference type="OrthoDB" id="9812244at2"/>
<evidence type="ECO:0000256" key="3">
    <source>
        <dbReference type="ARBA" id="ARBA00023204"/>
    </source>
</evidence>
<keyword evidence="2" id="KW-0233">DNA recombination</keyword>
<accession>A0A162GIC1</accession>
<dbReference type="NCBIfam" id="TIGR00613">
    <property type="entry name" value="reco"/>
    <property type="match status" value="1"/>
</dbReference>
<dbReference type="Pfam" id="PF11967">
    <property type="entry name" value="RecO_N"/>
    <property type="match status" value="1"/>
</dbReference>
<dbReference type="EMBL" id="LUKD01000001">
    <property type="protein sequence ID" value="KYG68221.1"/>
    <property type="molecule type" value="Genomic_DNA"/>
</dbReference>
<dbReference type="InterPro" id="IPR022572">
    <property type="entry name" value="DNA_rep/recomb_RecO_N"/>
</dbReference>
<dbReference type="PANTHER" id="PTHR33991:SF1">
    <property type="entry name" value="DNA REPAIR PROTEIN RECO"/>
    <property type="match status" value="1"/>
</dbReference>
<sequence>MTQGKDRFIILRKIKYSEADLILHALSPVGEKLSFIARGALKSKKRFGGGVLEPTHFVSFTYKQAEEGQLNVLQEATLLNDFPGIRKDYDRLELALHMIDCVSKVSQEGDKSSEFLFNLLGNALKAVETAKDPLVLKMHFYIKFLLQQGVVNAEPWMAPFFKAHLADTDKLAPQRGLVDQELRNVEAMVRHYLEHATL</sequence>
<gene>
    <name evidence="5" type="ORF">AZI87_02900</name>
</gene>
<dbReference type="SUPFAM" id="SSF50249">
    <property type="entry name" value="Nucleic acid-binding proteins"/>
    <property type="match status" value="1"/>
</dbReference>
<dbReference type="InterPro" id="IPR012340">
    <property type="entry name" value="NA-bd_OB-fold"/>
</dbReference>
<name>A0A162GIC1_BDEBC</name>
<feature type="domain" description="DNA replication/recombination mediator RecO N-terminal" evidence="4">
    <location>
        <begin position="1"/>
        <end position="80"/>
    </location>
</feature>
<dbReference type="Proteomes" id="UP000075799">
    <property type="component" value="Unassembled WGS sequence"/>
</dbReference>
<dbReference type="InterPro" id="IPR037278">
    <property type="entry name" value="ARFGAP/RecO"/>
</dbReference>
<dbReference type="AlphaFoldDB" id="A0A162GIC1"/>
<evidence type="ECO:0000256" key="1">
    <source>
        <dbReference type="ARBA" id="ARBA00022763"/>
    </source>
</evidence>
<protein>
    <submittedName>
        <fullName evidence="5">DNA repair protein RecO</fullName>
    </submittedName>
</protein>
<evidence type="ECO:0000259" key="4">
    <source>
        <dbReference type="Pfam" id="PF11967"/>
    </source>
</evidence>
<evidence type="ECO:0000313" key="5">
    <source>
        <dbReference type="EMBL" id="KYG68221.1"/>
    </source>
</evidence>
<evidence type="ECO:0000256" key="2">
    <source>
        <dbReference type="ARBA" id="ARBA00023172"/>
    </source>
</evidence>
<dbReference type="RefSeq" id="WP_063204919.1">
    <property type="nucleotide sequence ID" value="NZ_CP168967.1"/>
</dbReference>